<feature type="compositionally biased region" description="Low complexity" evidence="1">
    <location>
        <begin position="339"/>
        <end position="359"/>
    </location>
</feature>
<feature type="compositionally biased region" description="Basic residues" evidence="1">
    <location>
        <begin position="375"/>
        <end position="384"/>
    </location>
</feature>
<feature type="compositionally biased region" description="Pro residues" evidence="1">
    <location>
        <begin position="326"/>
        <end position="338"/>
    </location>
</feature>
<gene>
    <name evidence="2" type="ORF">BU14_0109s0035</name>
</gene>
<feature type="region of interest" description="Disordered" evidence="1">
    <location>
        <begin position="655"/>
        <end position="680"/>
    </location>
</feature>
<evidence type="ECO:0000313" key="3">
    <source>
        <dbReference type="Proteomes" id="UP000218209"/>
    </source>
</evidence>
<proteinExistence type="predicted"/>
<feature type="compositionally biased region" description="Low complexity" evidence="1">
    <location>
        <begin position="419"/>
        <end position="437"/>
    </location>
</feature>
<protein>
    <submittedName>
        <fullName evidence="2">Uncharacterized protein</fullName>
    </submittedName>
</protein>
<feature type="compositionally biased region" description="Pro residues" evidence="1">
    <location>
        <begin position="360"/>
        <end position="369"/>
    </location>
</feature>
<feature type="region of interest" description="Disordered" evidence="1">
    <location>
        <begin position="419"/>
        <end position="583"/>
    </location>
</feature>
<accession>A0A1X6PCG8</accession>
<dbReference type="AlphaFoldDB" id="A0A1X6PCG8"/>
<feature type="compositionally biased region" description="Gly residues" evidence="1">
    <location>
        <begin position="482"/>
        <end position="499"/>
    </location>
</feature>
<feature type="region of interest" description="Disordered" evidence="1">
    <location>
        <begin position="298"/>
        <end position="384"/>
    </location>
</feature>
<keyword evidence="3" id="KW-1185">Reference proteome</keyword>
<evidence type="ECO:0000256" key="1">
    <source>
        <dbReference type="SAM" id="MobiDB-lite"/>
    </source>
</evidence>
<evidence type="ECO:0000313" key="2">
    <source>
        <dbReference type="EMBL" id="OSX78436.1"/>
    </source>
</evidence>
<dbReference type="EMBL" id="KV918813">
    <property type="protein sequence ID" value="OSX78436.1"/>
    <property type="molecule type" value="Genomic_DNA"/>
</dbReference>
<sequence length="680" mass="67296">MVLAGVLASPAAAAWLFDRAPVGALSAAAVAFLASAPTYQDVMVPLGGADHLPLGPISQGAPPLAGGGAPPEAAGNQLLYMPCAVANGFVFGTFFGDNKPPVPGPCPEPTASRWVFDAKTGAMVILTWFPDDKVAVTSTQCTRYGEWSYDLNFFYGVTEGTLPVHRAMSAQYRTTRHCLFCVARHTPCQCSTPMRERRLLDMEHAQPTDFTASRRPPASELAAMSHWADWHSLRRTGTFSATATLTHFSSTAVGVAPAAETFASTWSVGNLSPRRAAGLRAGLAAHLNPPAVRAAWPSQRRAVGAPPPPPAAATTADDEDGGGEPPTAPVAPPPPRAPARPTRPAAAGRRAPAAAGAAPPSAPAAPSPPVAARAVARRRRRRSGAHHSLYYDVAVRAAAPALGAAAAAAVAAAATRAPSAAPPDAASDGASAAAGAALPPPCAAAPAARRDGGAPSGGGGGGAPRRARLAATPRAPPPAAPPGGGGRGGGGGGGGGGRAAAGSPQRQQRRRRDSSGGVAAAVGHDPRAARGARRAPQSCASGSSDGGTGSSDDLEDVPVGSPTPPPAAASATVGVSRSSPVAASVCGARAGVPPVSLLTASSPSVDVDGGGWQGACAASEDEGLLSSLGDAPFGGAALGVDACVWDDTLVPSLWKGGESSGGGGGVTTQTIDPDPDRLGG</sequence>
<name>A0A1X6PCG8_PORUM</name>
<dbReference type="Proteomes" id="UP000218209">
    <property type="component" value="Unassembled WGS sequence"/>
</dbReference>
<feature type="compositionally biased region" description="Gly residues" evidence="1">
    <location>
        <begin position="454"/>
        <end position="463"/>
    </location>
</feature>
<organism evidence="2 3">
    <name type="scientific">Porphyra umbilicalis</name>
    <name type="common">Purple laver</name>
    <name type="synonym">Red alga</name>
    <dbReference type="NCBI Taxonomy" id="2786"/>
    <lineage>
        <taxon>Eukaryota</taxon>
        <taxon>Rhodophyta</taxon>
        <taxon>Bangiophyceae</taxon>
        <taxon>Bangiales</taxon>
        <taxon>Bangiaceae</taxon>
        <taxon>Porphyra</taxon>
    </lineage>
</organism>
<reference evidence="2 3" key="1">
    <citation type="submission" date="2017-03" db="EMBL/GenBank/DDBJ databases">
        <title>WGS assembly of Porphyra umbilicalis.</title>
        <authorList>
            <person name="Brawley S.H."/>
            <person name="Blouin N.A."/>
            <person name="Ficko-Blean E."/>
            <person name="Wheeler G.L."/>
            <person name="Lohr M."/>
            <person name="Goodson H.V."/>
            <person name="Jenkins J.W."/>
            <person name="Blaby-Haas C.E."/>
            <person name="Helliwell K.E."/>
            <person name="Chan C."/>
            <person name="Marriage T."/>
            <person name="Bhattacharya D."/>
            <person name="Klein A.S."/>
            <person name="Badis Y."/>
            <person name="Brodie J."/>
            <person name="Cao Y."/>
            <person name="Collen J."/>
            <person name="Dittami S.M."/>
            <person name="Gachon C.M."/>
            <person name="Green B.R."/>
            <person name="Karpowicz S."/>
            <person name="Kim J.W."/>
            <person name="Kudahl U."/>
            <person name="Lin S."/>
            <person name="Michel G."/>
            <person name="Mittag M."/>
            <person name="Olson B.J."/>
            <person name="Pangilinan J."/>
            <person name="Peng Y."/>
            <person name="Qiu H."/>
            <person name="Shu S."/>
            <person name="Singer J.T."/>
            <person name="Smith A.G."/>
            <person name="Sprecher B.N."/>
            <person name="Wagner V."/>
            <person name="Wang W."/>
            <person name="Wang Z.-Y."/>
            <person name="Yan J."/>
            <person name="Yarish C."/>
            <person name="Zoeuner-Riek S."/>
            <person name="Zhuang Y."/>
            <person name="Zou Y."/>
            <person name="Lindquist E.A."/>
            <person name="Grimwood J."/>
            <person name="Barry K."/>
            <person name="Rokhsar D.S."/>
            <person name="Schmutz J."/>
            <person name="Stiller J.W."/>
            <person name="Grossman A.R."/>
            <person name="Prochnik S.E."/>
        </authorList>
    </citation>
    <scope>NUCLEOTIDE SEQUENCE [LARGE SCALE GENOMIC DNA]</scope>
    <source>
        <strain evidence="2">4086291</strain>
    </source>
</reference>